<dbReference type="InterPro" id="IPR007627">
    <property type="entry name" value="RNA_pol_sigma70_r2"/>
</dbReference>
<sequence>MNSSDYLSPPSVETLYVDHHPWLQGWLRRRLGNAADAADLAQDAFLRLLASPRIFGSLPEARVYLRTMAGGLCVDLWRRRQIEQAWLDTLAALPEDRAPSAEHQVMVLQTLQEMDTLLRSLPAKAAQAFVMSAGCGMSTVEVAQELGVSDRMVRKYIAQAMLHCLKTA</sequence>
<dbReference type="PANTHER" id="PTHR43133:SF63">
    <property type="entry name" value="RNA POLYMERASE SIGMA FACTOR FECI-RELATED"/>
    <property type="match status" value="1"/>
</dbReference>
<dbReference type="GO" id="GO:0003677">
    <property type="term" value="F:DNA binding"/>
    <property type="evidence" value="ECO:0007669"/>
    <property type="project" value="InterPro"/>
</dbReference>
<organism evidence="7 9">
    <name type="scientific">Orrella dioscoreae</name>
    <dbReference type="NCBI Taxonomy" id="1851544"/>
    <lineage>
        <taxon>Bacteria</taxon>
        <taxon>Pseudomonadati</taxon>
        <taxon>Pseudomonadota</taxon>
        <taxon>Betaproteobacteria</taxon>
        <taxon>Burkholderiales</taxon>
        <taxon>Alcaligenaceae</taxon>
        <taxon>Orrella</taxon>
    </lineage>
</organism>
<evidence type="ECO:0000313" key="9">
    <source>
        <dbReference type="Proteomes" id="UP000078558"/>
    </source>
</evidence>
<feature type="domain" description="RNA polymerase sigma factor 70 region 4 type 2" evidence="6">
    <location>
        <begin position="112"/>
        <end position="164"/>
    </location>
</feature>
<reference evidence="8 9" key="2">
    <citation type="submission" date="2017-08" db="EMBL/GenBank/DDBJ databases">
        <authorList>
            <person name="de Groot N.N."/>
        </authorList>
    </citation>
    <scope>NUCLEOTIDE SEQUENCE [LARGE SCALE GENOMIC DNA]</scope>
    <source>
        <strain evidence="8">Orrdi1</strain>
    </source>
</reference>
<protein>
    <submittedName>
        <fullName evidence="7">RNA polymerase sigma-70 factor, ECF subfamily</fullName>
    </submittedName>
</protein>
<dbReference type="InterPro" id="IPR036388">
    <property type="entry name" value="WH-like_DNA-bd_sf"/>
</dbReference>
<dbReference type="GO" id="GO:0016987">
    <property type="term" value="F:sigma factor activity"/>
    <property type="evidence" value="ECO:0007669"/>
    <property type="project" value="UniProtKB-KW"/>
</dbReference>
<dbReference type="KEGG" id="odi:ODI_R2217"/>
<dbReference type="InterPro" id="IPR013324">
    <property type="entry name" value="RNA_pol_sigma_r3/r4-like"/>
</dbReference>
<dbReference type="PANTHER" id="PTHR43133">
    <property type="entry name" value="RNA POLYMERASE ECF-TYPE SIGMA FACTO"/>
    <property type="match status" value="1"/>
</dbReference>
<evidence type="ECO:0000256" key="2">
    <source>
        <dbReference type="ARBA" id="ARBA00023015"/>
    </source>
</evidence>
<keyword evidence="3" id="KW-0731">Sigma factor</keyword>
<dbReference type="NCBIfam" id="TIGR02937">
    <property type="entry name" value="sigma70-ECF"/>
    <property type="match status" value="1"/>
</dbReference>
<dbReference type="Proteomes" id="UP000078558">
    <property type="component" value="Chromosome I"/>
</dbReference>
<dbReference type="GO" id="GO:0006352">
    <property type="term" value="P:DNA-templated transcription initiation"/>
    <property type="evidence" value="ECO:0007669"/>
    <property type="project" value="InterPro"/>
</dbReference>
<dbReference type="Gene3D" id="1.10.10.10">
    <property type="entry name" value="Winged helix-like DNA-binding domain superfamily/Winged helix DNA-binding domain"/>
    <property type="match status" value="1"/>
</dbReference>
<dbReference type="RefSeq" id="WP_067749429.1">
    <property type="nucleotide sequence ID" value="NZ_LT907988.1"/>
</dbReference>
<dbReference type="SUPFAM" id="SSF88659">
    <property type="entry name" value="Sigma3 and sigma4 domains of RNA polymerase sigma factors"/>
    <property type="match status" value="1"/>
</dbReference>
<dbReference type="InterPro" id="IPR013325">
    <property type="entry name" value="RNA_pol_sigma_r2"/>
</dbReference>
<evidence type="ECO:0000256" key="1">
    <source>
        <dbReference type="ARBA" id="ARBA00010641"/>
    </source>
</evidence>
<evidence type="ECO:0000259" key="6">
    <source>
        <dbReference type="Pfam" id="PF08281"/>
    </source>
</evidence>
<accession>A0A1C3JXA3</accession>
<keyword evidence="9" id="KW-1185">Reference proteome</keyword>
<gene>
    <name evidence="7" type="ORF">ODI_01227</name>
    <name evidence="8" type="ORF">ODI_R2217</name>
</gene>
<evidence type="ECO:0000313" key="8">
    <source>
        <dbReference type="EMBL" id="SOE49637.1"/>
    </source>
</evidence>
<name>A0A1C3JXA3_9BURK</name>
<feature type="domain" description="RNA polymerase sigma-70 region 2" evidence="5">
    <location>
        <begin position="15"/>
        <end position="81"/>
    </location>
</feature>
<evidence type="ECO:0000313" key="7">
    <source>
        <dbReference type="EMBL" id="SBT23845.1"/>
    </source>
</evidence>
<dbReference type="EMBL" id="FLRC01000003">
    <property type="protein sequence ID" value="SBT23845.1"/>
    <property type="molecule type" value="Genomic_DNA"/>
</dbReference>
<evidence type="ECO:0000256" key="4">
    <source>
        <dbReference type="ARBA" id="ARBA00023163"/>
    </source>
</evidence>
<keyword evidence="4" id="KW-0804">Transcription</keyword>
<dbReference type="AlphaFoldDB" id="A0A1C3JXA3"/>
<dbReference type="InterPro" id="IPR039425">
    <property type="entry name" value="RNA_pol_sigma-70-like"/>
</dbReference>
<dbReference type="EMBL" id="LT907988">
    <property type="protein sequence ID" value="SOE49637.1"/>
    <property type="molecule type" value="Genomic_DNA"/>
</dbReference>
<dbReference type="Gene3D" id="1.10.1740.10">
    <property type="match status" value="1"/>
</dbReference>
<dbReference type="OrthoDB" id="8536462at2"/>
<dbReference type="Pfam" id="PF04542">
    <property type="entry name" value="Sigma70_r2"/>
    <property type="match status" value="1"/>
</dbReference>
<comment type="similarity">
    <text evidence="1">Belongs to the sigma-70 factor family. ECF subfamily.</text>
</comment>
<evidence type="ECO:0000259" key="5">
    <source>
        <dbReference type="Pfam" id="PF04542"/>
    </source>
</evidence>
<dbReference type="InterPro" id="IPR013249">
    <property type="entry name" value="RNA_pol_sigma70_r4_t2"/>
</dbReference>
<dbReference type="InterPro" id="IPR014284">
    <property type="entry name" value="RNA_pol_sigma-70_dom"/>
</dbReference>
<keyword evidence="2" id="KW-0805">Transcription regulation</keyword>
<dbReference type="Pfam" id="PF08281">
    <property type="entry name" value="Sigma70_r4_2"/>
    <property type="match status" value="1"/>
</dbReference>
<proteinExistence type="inferred from homology"/>
<dbReference type="SUPFAM" id="SSF88946">
    <property type="entry name" value="Sigma2 domain of RNA polymerase sigma factors"/>
    <property type="match status" value="1"/>
</dbReference>
<evidence type="ECO:0000256" key="3">
    <source>
        <dbReference type="ARBA" id="ARBA00023082"/>
    </source>
</evidence>
<dbReference type="STRING" id="1851544.ODI_01227"/>
<reference evidence="7 9" key="1">
    <citation type="submission" date="2016-06" db="EMBL/GenBank/DDBJ databases">
        <authorList>
            <person name="Kjaerup R.B."/>
            <person name="Dalgaard T.S."/>
            <person name="Juul-Madsen H.R."/>
        </authorList>
    </citation>
    <scope>NUCLEOTIDE SEQUENCE [LARGE SCALE GENOMIC DNA]</scope>
    <source>
        <strain evidence="7">Orrdi1</strain>
    </source>
</reference>